<dbReference type="InterPro" id="IPR002781">
    <property type="entry name" value="TM_pro_TauE-like"/>
</dbReference>
<dbReference type="Proteomes" id="UP000315226">
    <property type="component" value="Unassembled WGS sequence"/>
</dbReference>
<protein>
    <recommendedName>
        <fullName evidence="6">Probable membrane transporter protein</fullName>
    </recommendedName>
</protein>
<proteinExistence type="inferred from homology"/>
<comment type="subcellular location">
    <subcellularLocation>
        <location evidence="6">Cell membrane</location>
        <topology evidence="6">Multi-pass membrane protein</topology>
    </subcellularLocation>
    <subcellularLocation>
        <location evidence="1">Membrane</location>
        <topology evidence="1">Multi-pass membrane protein</topology>
    </subcellularLocation>
</comment>
<evidence type="ECO:0000256" key="3">
    <source>
        <dbReference type="ARBA" id="ARBA00022692"/>
    </source>
</evidence>
<keyword evidence="5 6" id="KW-0472">Membrane</keyword>
<comment type="similarity">
    <text evidence="2 6">Belongs to the 4-toluene sulfonate uptake permease (TSUP) (TC 2.A.102) family.</text>
</comment>
<evidence type="ECO:0000313" key="8">
    <source>
        <dbReference type="Proteomes" id="UP000315226"/>
    </source>
</evidence>
<evidence type="ECO:0000256" key="2">
    <source>
        <dbReference type="ARBA" id="ARBA00009142"/>
    </source>
</evidence>
<dbReference type="RefSeq" id="WP_141297112.1">
    <property type="nucleotide sequence ID" value="NZ_BJMN01000019.1"/>
</dbReference>
<dbReference type="AlphaFoldDB" id="A0A4Y3RJM9"/>
<evidence type="ECO:0000313" key="7">
    <source>
        <dbReference type="EMBL" id="GEB57579.1"/>
    </source>
</evidence>
<reference evidence="7 8" key="1">
    <citation type="submission" date="2019-06" db="EMBL/GenBank/DDBJ databases">
        <title>Whole genome shotgun sequence of Streptomyces gardneri NBRC 12865.</title>
        <authorList>
            <person name="Hosoyama A."/>
            <person name="Uohara A."/>
            <person name="Ohji S."/>
            <person name="Ichikawa N."/>
        </authorList>
    </citation>
    <scope>NUCLEOTIDE SEQUENCE [LARGE SCALE GENOMIC DNA]</scope>
    <source>
        <strain evidence="7 8">NBRC 12865</strain>
    </source>
</reference>
<accession>A0A4Y3RJM9</accession>
<sequence length="101" mass="10568">MNSFAGLAGHLSGAAVDWPLALTVTVTAVVGSLVGGRIAGRVPQDVLRRAFGWLVVVMGVFVLARQLDPTLWTLPVTWATLGTVLAAAAATCLRRRSCRPA</sequence>
<keyword evidence="4 6" id="KW-1133">Transmembrane helix</keyword>
<evidence type="ECO:0000256" key="5">
    <source>
        <dbReference type="ARBA" id="ARBA00023136"/>
    </source>
</evidence>
<evidence type="ECO:0000256" key="1">
    <source>
        <dbReference type="ARBA" id="ARBA00004141"/>
    </source>
</evidence>
<keyword evidence="3 6" id="KW-0812">Transmembrane</keyword>
<name>A0A4Y3RJM9_9ACTN</name>
<dbReference type="EMBL" id="BJMN01000019">
    <property type="protein sequence ID" value="GEB57579.1"/>
    <property type="molecule type" value="Genomic_DNA"/>
</dbReference>
<dbReference type="GO" id="GO:0005886">
    <property type="term" value="C:plasma membrane"/>
    <property type="evidence" value="ECO:0007669"/>
    <property type="project" value="UniProtKB-SubCell"/>
</dbReference>
<evidence type="ECO:0000256" key="4">
    <source>
        <dbReference type="ARBA" id="ARBA00022989"/>
    </source>
</evidence>
<evidence type="ECO:0000256" key="6">
    <source>
        <dbReference type="RuleBase" id="RU363041"/>
    </source>
</evidence>
<dbReference type="PANTHER" id="PTHR43701">
    <property type="entry name" value="MEMBRANE TRANSPORTER PROTEIN MJ0441-RELATED"/>
    <property type="match status" value="1"/>
</dbReference>
<feature type="transmembrane region" description="Helical" evidence="6">
    <location>
        <begin position="46"/>
        <end position="64"/>
    </location>
</feature>
<dbReference type="PANTHER" id="PTHR43701:SF2">
    <property type="entry name" value="MEMBRANE TRANSPORTER PROTEIN YJNA-RELATED"/>
    <property type="match status" value="1"/>
</dbReference>
<keyword evidence="6" id="KW-1003">Cell membrane</keyword>
<comment type="caution">
    <text evidence="7">The sequence shown here is derived from an EMBL/GenBank/DDBJ whole genome shotgun (WGS) entry which is preliminary data.</text>
</comment>
<dbReference type="Pfam" id="PF01925">
    <property type="entry name" value="TauE"/>
    <property type="match status" value="1"/>
</dbReference>
<keyword evidence="8" id="KW-1185">Reference proteome</keyword>
<dbReference type="InterPro" id="IPR051598">
    <property type="entry name" value="TSUP/Inactive_protease-like"/>
</dbReference>
<gene>
    <name evidence="7" type="ORF">SGA01_31840</name>
</gene>
<dbReference type="OrthoDB" id="528320at2"/>
<feature type="transmembrane region" description="Helical" evidence="6">
    <location>
        <begin position="20"/>
        <end position="39"/>
    </location>
</feature>
<organism evidence="7 8">
    <name type="scientific">Streptomyces gardneri</name>
    <dbReference type="NCBI Taxonomy" id="66892"/>
    <lineage>
        <taxon>Bacteria</taxon>
        <taxon>Bacillati</taxon>
        <taxon>Actinomycetota</taxon>
        <taxon>Actinomycetes</taxon>
        <taxon>Kitasatosporales</taxon>
        <taxon>Streptomycetaceae</taxon>
        <taxon>Streptomyces</taxon>
    </lineage>
</organism>
<feature type="transmembrane region" description="Helical" evidence="6">
    <location>
        <begin position="70"/>
        <end position="93"/>
    </location>
</feature>